<feature type="region of interest" description="Disordered" evidence="1">
    <location>
        <begin position="172"/>
        <end position="227"/>
    </location>
</feature>
<feature type="compositionally biased region" description="Basic and acidic residues" evidence="1">
    <location>
        <begin position="172"/>
        <end position="187"/>
    </location>
</feature>
<dbReference type="Proteomes" id="UP000257560">
    <property type="component" value="Segment"/>
</dbReference>
<sequence length="384" mass="42266">MSLTKEILQELIEATNTPRAKRDSHEKHLQKIIKAVGALDDDQWDALSDEAAEWYNDAVNAINDGQDIPGSDKDPMEETEEKPARSRRGRNTETDETENKPMKKVLVAIALAEVVKGITVTVVCGDDTFEGEVIDVTKKGRGKAAKVEEFTLKTADGEEVFGAEDLIFDEGDKIERHDEVAEEEKKPARSRRGAKKDEPEAEEKPAGRGSRRGAKKEEPKAEPVEVETEIAFNDIAKDDKLKLQVEDDAFEGTVKAVKKTGRGKNAKVAEFTLVTADGEEVFEADHIVVEEGDKIIRITMEEQAPAKEEKAAGGRRGRGAKSGSAPSAAHQVRQLICENLDSDKKAIEELMAEKGIDMKPSTFDVLYSEAHSLVAVMRELDMLA</sequence>
<feature type="region of interest" description="Disordered" evidence="1">
    <location>
        <begin position="303"/>
        <end position="329"/>
    </location>
</feature>
<proteinExistence type="predicted"/>
<accession>A0A384WJX9</accession>
<gene>
    <name evidence="2" type="ORF">KF5_064</name>
</gene>
<organism evidence="2 3">
    <name type="scientific">Vibrio phage vB_VpaS_KF5</name>
    <dbReference type="NCBI Taxonomy" id="2041476"/>
    <lineage>
        <taxon>Viruses</taxon>
        <taxon>Duplodnaviria</taxon>
        <taxon>Heunggongvirae</taxon>
        <taxon>Uroviricota</taxon>
        <taxon>Caudoviricetes</taxon>
        <taxon>Mardecavirus</taxon>
        <taxon>Mardecavirus SSP002</taxon>
    </lineage>
</organism>
<feature type="region of interest" description="Disordered" evidence="1">
    <location>
        <begin position="61"/>
        <end position="99"/>
    </location>
</feature>
<dbReference type="EMBL" id="MF754115">
    <property type="protein sequence ID" value="ATI19374.1"/>
    <property type="molecule type" value="Genomic_DNA"/>
</dbReference>
<feature type="compositionally biased region" description="Basic and acidic residues" evidence="1">
    <location>
        <begin position="195"/>
        <end position="206"/>
    </location>
</feature>
<feature type="compositionally biased region" description="Basic and acidic residues" evidence="1">
    <location>
        <begin position="303"/>
        <end position="312"/>
    </location>
</feature>
<protein>
    <submittedName>
        <fullName evidence="2">Uncharacterized protein</fullName>
    </submittedName>
</protein>
<name>A0A384WJX9_9CAUD</name>
<feature type="compositionally biased region" description="Basic and acidic residues" evidence="1">
    <location>
        <begin position="70"/>
        <end position="99"/>
    </location>
</feature>
<evidence type="ECO:0000313" key="2">
    <source>
        <dbReference type="EMBL" id="ATI19374.1"/>
    </source>
</evidence>
<evidence type="ECO:0000313" key="3">
    <source>
        <dbReference type="Proteomes" id="UP000257560"/>
    </source>
</evidence>
<reference evidence="2 3" key="1">
    <citation type="submission" date="2017-08" db="EMBL/GenBank/DDBJ databases">
        <title>Complete genome sequence of bacteriophage vB_VpaS_KF5.</title>
        <authorList>
            <person name="Yu J."/>
            <person name="Kwak S.-J."/>
            <person name="Lim J.-A."/>
            <person name="Chang H.-J."/>
        </authorList>
    </citation>
    <scope>NUCLEOTIDE SEQUENCE [LARGE SCALE GENOMIC DNA]</scope>
</reference>
<evidence type="ECO:0000256" key="1">
    <source>
        <dbReference type="SAM" id="MobiDB-lite"/>
    </source>
</evidence>